<evidence type="ECO:0000259" key="4">
    <source>
        <dbReference type="Pfam" id="PF20257"/>
    </source>
</evidence>
<dbReference type="AlphaFoldDB" id="A0A844H092"/>
<dbReference type="InterPro" id="IPR002747">
    <property type="entry name" value="SAM_OH_AdoTrfase"/>
</dbReference>
<dbReference type="PANTHER" id="PTHR35092">
    <property type="entry name" value="CHLORINASE MJ1651"/>
    <property type="match status" value="1"/>
</dbReference>
<comment type="similarity">
    <text evidence="2">Belongs to the SAM hydrolase / SAM-dependent halogenase family.</text>
</comment>
<dbReference type="InterPro" id="IPR023227">
    <property type="entry name" value="SAM_OH_AdoTrfase_C_sf"/>
</dbReference>
<dbReference type="SUPFAM" id="SSF102522">
    <property type="entry name" value="Bacterial fluorinating enzyme, N-terminal domain"/>
    <property type="match status" value="1"/>
</dbReference>
<organism evidence="5 6">
    <name type="scientific">Cyanobacterium aponinum 0216</name>
    <dbReference type="NCBI Taxonomy" id="2676140"/>
    <lineage>
        <taxon>Bacteria</taxon>
        <taxon>Bacillati</taxon>
        <taxon>Cyanobacteriota</taxon>
        <taxon>Cyanophyceae</taxon>
        <taxon>Oscillatoriophycideae</taxon>
        <taxon>Chroococcales</taxon>
        <taxon>Geminocystaceae</taxon>
        <taxon>Cyanobacterium</taxon>
    </lineage>
</organism>
<dbReference type="InterPro" id="IPR023228">
    <property type="entry name" value="SAM_OH_AdoTrfase_N_sf"/>
</dbReference>
<evidence type="ECO:0000256" key="2">
    <source>
        <dbReference type="ARBA" id="ARBA00024035"/>
    </source>
</evidence>
<protein>
    <recommendedName>
        <fullName evidence="7">SAM-dependent chlorinase/fluorinase</fullName>
    </recommendedName>
</protein>
<evidence type="ECO:0000313" key="5">
    <source>
        <dbReference type="EMBL" id="MTF40742.1"/>
    </source>
</evidence>
<name>A0A844H092_9CHRO</name>
<dbReference type="InterPro" id="IPR046469">
    <property type="entry name" value="SAM_HAT_N"/>
</dbReference>
<gene>
    <name evidence="5" type="ORF">GGC33_17695</name>
</gene>
<feature type="domain" description="S-adenosyl-l-methionine hydroxide adenosyltransferase C-terminal" evidence="4">
    <location>
        <begin position="173"/>
        <end position="252"/>
    </location>
</feature>
<comment type="caution">
    <text evidence="5">The sequence shown here is derived from an EMBL/GenBank/DDBJ whole genome shotgun (WGS) entry which is preliminary data.</text>
</comment>
<keyword evidence="1" id="KW-0949">S-adenosyl-L-methionine</keyword>
<dbReference type="InterPro" id="IPR046470">
    <property type="entry name" value="SAM_HAT_C"/>
</dbReference>
<sequence length="257" mass="28795">MITLLTDFGLQDIYVGVIKGIIKTINPDIDIIDLTHNIPPQNIIAASFALASAVDFFPDDTIHLAIVDPTVGSDRKIVAIAFEKGYIICPNNGIITGVLNKYQPQQVYELTNSNYWLNHNPSNTFHGRDIFAPMTAYLSKGIGLETLGHNLNQEDLVILDNIHPIIKEKEIIGSIQYIDTYGNLITNIPSKMLENKSWYVQEGDNKIFPQFTYSNIKKKELLTLIGSHGYVEIAINQGNAKMILNKEYGDFITVKIE</sequence>
<dbReference type="EMBL" id="WMIA01000046">
    <property type="protein sequence ID" value="MTF40742.1"/>
    <property type="molecule type" value="Genomic_DNA"/>
</dbReference>
<dbReference type="Pfam" id="PF01887">
    <property type="entry name" value="SAM_HAT_N"/>
    <property type="match status" value="1"/>
</dbReference>
<evidence type="ECO:0000256" key="1">
    <source>
        <dbReference type="ARBA" id="ARBA00022691"/>
    </source>
</evidence>
<dbReference type="PANTHER" id="PTHR35092:SF1">
    <property type="entry name" value="CHLORINASE MJ1651"/>
    <property type="match status" value="1"/>
</dbReference>
<proteinExistence type="inferred from homology"/>
<dbReference type="SUPFAM" id="SSF101852">
    <property type="entry name" value="Bacterial fluorinating enzyme, C-terminal domain"/>
    <property type="match status" value="1"/>
</dbReference>
<evidence type="ECO:0000259" key="3">
    <source>
        <dbReference type="Pfam" id="PF01887"/>
    </source>
</evidence>
<dbReference type="RefSeq" id="WP_155084782.1">
    <property type="nucleotide sequence ID" value="NZ_WMIA01000046.1"/>
</dbReference>
<feature type="domain" description="S-adenosyl-l-methionine hydroxide adenosyltransferase N-terminal" evidence="3">
    <location>
        <begin position="2"/>
        <end position="148"/>
    </location>
</feature>
<dbReference type="PIRSF" id="PIRSF006779">
    <property type="entry name" value="UCP006779"/>
    <property type="match status" value="1"/>
</dbReference>
<evidence type="ECO:0000313" key="6">
    <source>
        <dbReference type="Proteomes" id="UP000437131"/>
    </source>
</evidence>
<accession>A0A844H092</accession>
<evidence type="ECO:0008006" key="7">
    <source>
        <dbReference type="Google" id="ProtNLM"/>
    </source>
</evidence>
<dbReference type="Pfam" id="PF20257">
    <property type="entry name" value="SAM_HAT_C"/>
    <property type="match status" value="1"/>
</dbReference>
<dbReference type="Proteomes" id="UP000437131">
    <property type="component" value="Unassembled WGS sequence"/>
</dbReference>
<reference evidence="5 6" key="1">
    <citation type="submission" date="2019-11" db="EMBL/GenBank/DDBJ databases">
        <title>Isolation of a new High Light Tolerant Cyanobacteria.</title>
        <authorList>
            <person name="Dobson Z."/>
            <person name="Vaughn N."/>
            <person name="Vaughn M."/>
            <person name="Fromme P."/>
            <person name="Mazor Y."/>
        </authorList>
    </citation>
    <scope>NUCLEOTIDE SEQUENCE [LARGE SCALE GENOMIC DNA]</scope>
    <source>
        <strain evidence="5 6">0216</strain>
    </source>
</reference>
<dbReference type="Gene3D" id="3.40.50.10790">
    <property type="entry name" value="S-adenosyl-l-methionine hydroxide adenosyltransferase, N-terminal"/>
    <property type="match status" value="1"/>
</dbReference>
<dbReference type="Gene3D" id="2.40.30.90">
    <property type="entry name" value="Bacterial fluorinating enzyme like"/>
    <property type="match status" value="1"/>
</dbReference>